<name>A0A5B7D417_PORTR</name>
<evidence type="ECO:0000313" key="1">
    <source>
        <dbReference type="EMBL" id="MPC16399.1"/>
    </source>
</evidence>
<reference evidence="1 2" key="1">
    <citation type="submission" date="2019-05" db="EMBL/GenBank/DDBJ databases">
        <title>Another draft genome of Portunus trituberculatus and its Hox gene families provides insights of decapod evolution.</title>
        <authorList>
            <person name="Jeong J.-H."/>
            <person name="Song I."/>
            <person name="Kim S."/>
            <person name="Choi T."/>
            <person name="Kim D."/>
            <person name="Ryu S."/>
            <person name="Kim W."/>
        </authorList>
    </citation>
    <scope>NUCLEOTIDE SEQUENCE [LARGE SCALE GENOMIC DNA]</scope>
    <source>
        <tissue evidence="1">Muscle</tissue>
    </source>
</reference>
<sequence length="60" mass="6808">MYKEVSSDQDSSKHNEGVNCTCVNVGNMTNNTSRPLMDLCRVLEVNGDYYSFNILMLEIN</sequence>
<protein>
    <submittedName>
        <fullName evidence="1">Uncharacterized protein</fullName>
    </submittedName>
</protein>
<evidence type="ECO:0000313" key="2">
    <source>
        <dbReference type="Proteomes" id="UP000324222"/>
    </source>
</evidence>
<comment type="caution">
    <text evidence="1">The sequence shown here is derived from an EMBL/GenBank/DDBJ whole genome shotgun (WGS) entry which is preliminary data.</text>
</comment>
<dbReference type="Proteomes" id="UP000324222">
    <property type="component" value="Unassembled WGS sequence"/>
</dbReference>
<dbReference type="EMBL" id="VSRR010000503">
    <property type="protein sequence ID" value="MPC16399.1"/>
    <property type="molecule type" value="Genomic_DNA"/>
</dbReference>
<organism evidence="1 2">
    <name type="scientific">Portunus trituberculatus</name>
    <name type="common">Swimming crab</name>
    <name type="synonym">Neptunus trituberculatus</name>
    <dbReference type="NCBI Taxonomy" id="210409"/>
    <lineage>
        <taxon>Eukaryota</taxon>
        <taxon>Metazoa</taxon>
        <taxon>Ecdysozoa</taxon>
        <taxon>Arthropoda</taxon>
        <taxon>Crustacea</taxon>
        <taxon>Multicrustacea</taxon>
        <taxon>Malacostraca</taxon>
        <taxon>Eumalacostraca</taxon>
        <taxon>Eucarida</taxon>
        <taxon>Decapoda</taxon>
        <taxon>Pleocyemata</taxon>
        <taxon>Brachyura</taxon>
        <taxon>Eubrachyura</taxon>
        <taxon>Portunoidea</taxon>
        <taxon>Portunidae</taxon>
        <taxon>Portuninae</taxon>
        <taxon>Portunus</taxon>
    </lineage>
</organism>
<proteinExistence type="predicted"/>
<keyword evidence="2" id="KW-1185">Reference proteome</keyword>
<gene>
    <name evidence="1" type="ORF">E2C01_009223</name>
</gene>
<accession>A0A5B7D417</accession>
<dbReference type="AlphaFoldDB" id="A0A5B7D417"/>